<evidence type="ECO:0000259" key="2">
    <source>
        <dbReference type="Pfam" id="PF13648"/>
    </source>
</evidence>
<comment type="caution">
    <text evidence="3">The sequence shown here is derived from an EMBL/GenBank/DDBJ whole genome shotgun (WGS) entry which is preliminary data.</text>
</comment>
<protein>
    <submittedName>
        <fullName evidence="3">Lipocalin family protein</fullName>
    </submittedName>
</protein>
<gene>
    <name evidence="3" type="ORF">VB776_17815</name>
</gene>
<evidence type="ECO:0000256" key="1">
    <source>
        <dbReference type="SAM" id="SignalP"/>
    </source>
</evidence>
<feature type="domain" description="Lipocalin-like" evidence="2">
    <location>
        <begin position="41"/>
        <end position="128"/>
    </location>
</feature>
<feature type="signal peptide" evidence="1">
    <location>
        <begin position="1"/>
        <end position="21"/>
    </location>
</feature>
<organism evidence="3 4">
    <name type="scientific">Arcicella gelida</name>
    <dbReference type="NCBI Taxonomy" id="2984195"/>
    <lineage>
        <taxon>Bacteria</taxon>
        <taxon>Pseudomonadati</taxon>
        <taxon>Bacteroidota</taxon>
        <taxon>Cytophagia</taxon>
        <taxon>Cytophagales</taxon>
        <taxon>Flectobacillaceae</taxon>
        <taxon>Arcicella</taxon>
    </lineage>
</organism>
<proteinExistence type="predicted"/>
<evidence type="ECO:0000313" key="4">
    <source>
        <dbReference type="Proteomes" id="UP001303899"/>
    </source>
</evidence>
<dbReference type="PROSITE" id="PS51257">
    <property type="entry name" value="PROKAR_LIPOPROTEIN"/>
    <property type="match status" value="1"/>
</dbReference>
<name>A0ABU5S8J6_9BACT</name>
<dbReference type="Pfam" id="PF13648">
    <property type="entry name" value="Lipocalin_4"/>
    <property type="match status" value="1"/>
</dbReference>
<dbReference type="EMBL" id="JAYGIL010000025">
    <property type="protein sequence ID" value="MEA5404796.1"/>
    <property type="molecule type" value="Genomic_DNA"/>
</dbReference>
<evidence type="ECO:0000313" key="3">
    <source>
        <dbReference type="EMBL" id="MEA5404796.1"/>
    </source>
</evidence>
<dbReference type="RefSeq" id="WP_323698230.1">
    <property type="nucleotide sequence ID" value="NZ_JAYGIL010000025.1"/>
</dbReference>
<feature type="chain" id="PRO_5045136586" evidence="1">
    <location>
        <begin position="22"/>
        <end position="155"/>
    </location>
</feature>
<keyword evidence="4" id="KW-1185">Reference proteome</keyword>
<dbReference type="InterPro" id="IPR024311">
    <property type="entry name" value="Lipocalin-like"/>
</dbReference>
<sequence>MAHLKFTVLSFLLIFSIFSCKEDQATVTPKTKTENLTNTVWQVQSASASGGLVVVYSRDQANNGYDLSKVRLSFKANGTVTAIDNNGNTSSNGTWKFTNNEATIEITGVNVAGLSAGSLTVVQLTDKNFDFNSKASFPQLGISDVDATVKMTPAP</sequence>
<accession>A0ABU5S8J6</accession>
<reference evidence="3 4" key="1">
    <citation type="submission" date="2023-12" db="EMBL/GenBank/DDBJ databases">
        <title>Novel species of the genus Arcicella isolated from rivers.</title>
        <authorList>
            <person name="Lu H."/>
        </authorList>
    </citation>
    <scope>NUCLEOTIDE SEQUENCE [LARGE SCALE GENOMIC DNA]</scope>
    <source>
        <strain evidence="3 4">DC2W</strain>
    </source>
</reference>
<keyword evidence="1" id="KW-0732">Signal</keyword>
<dbReference type="Proteomes" id="UP001303899">
    <property type="component" value="Unassembled WGS sequence"/>
</dbReference>